<dbReference type="EMBL" id="UINC01197681">
    <property type="protein sequence ID" value="SVE15287.1"/>
    <property type="molecule type" value="Genomic_DNA"/>
</dbReference>
<protein>
    <recommendedName>
        <fullName evidence="2">Thiolase N-terminal domain-containing protein</fullName>
    </recommendedName>
</protein>
<dbReference type="CDD" id="cd00829">
    <property type="entry name" value="SCP-x_thiolase"/>
    <property type="match status" value="1"/>
</dbReference>
<evidence type="ECO:0008006" key="2">
    <source>
        <dbReference type="Google" id="ProtNLM"/>
    </source>
</evidence>
<dbReference type="PANTHER" id="PTHR42870">
    <property type="entry name" value="ACETYL-COA C-ACETYLTRANSFERASE"/>
    <property type="match status" value="1"/>
</dbReference>
<dbReference type="PANTHER" id="PTHR42870:SF1">
    <property type="entry name" value="NON-SPECIFIC LIPID-TRANSFER PROTEIN-LIKE 2"/>
    <property type="match status" value="1"/>
</dbReference>
<accession>A0A383B594</accession>
<reference evidence="1" key="1">
    <citation type="submission" date="2018-05" db="EMBL/GenBank/DDBJ databases">
        <authorList>
            <person name="Lanie J.A."/>
            <person name="Ng W.-L."/>
            <person name="Kazmierczak K.M."/>
            <person name="Andrzejewski T.M."/>
            <person name="Davidsen T.M."/>
            <person name="Wayne K.J."/>
            <person name="Tettelin H."/>
            <person name="Glass J.I."/>
            <person name="Rusch D."/>
            <person name="Podicherti R."/>
            <person name="Tsui H.-C.T."/>
            <person name="Winkler M.E."/>
        </authorList>
    </citation>
    <scope>NUCLEOTIDE SEQUENCE</scope>
</reference>
<gene>
    <name evidence="1" type="ORF">METZ01_LOCUS468141</name>
</gene>
<dbReference type="AlphaFoldDB" id="A0A383B594"/>
<sequence>MSLRGKAAIVGFYEIPTQKEYPDRTTCGVMAEVARGAIKDAGLRKEDIDGLINGEGVNSITVAEALGIQPDYTASMTTHGSSGATSIATAAAVIAAGLANYVLCVFGEARPRSSSRMVGQAQAKGILPPASRATEWELPYGPVIAMNGWYGLIKQRHMFEYGTTQEQFAKLVVDQRFNAAANENAVWYGQPVTEEDVLNSRFTNDPLHLLESVMPCSGAHAVIVTSAERARSLPNDP</sequence>
<dbReference type="Gene3D" id="3.40.47.10">
    <property type="match status" value="1"/>
</dbReference>
<dbReference type="GO" id="GO:0016746">
    <property type="term" value="F:acyltransferase activity"/>
    <property type="evidence" value="ECO:0007669"/>
    <property type="project" value="InterPro"/>
</dbReference>
<proteinExistence type="predicted"/>
<name>A0A383B594_9ZZZZ</name>
<dbReference type="SUPFAM" id="SSF53901">
    <property type="entry name" value="Thiolase-like"/>
    <property type="match status" value="1"/>
</dbReference>
<feature type="non-terminal residue" evidence="1">
    <location>
        <position position="237"/>
    </location>
</feature>
<evidence type="ECO:0000313" key="1">
    <source>
        <dbReference type="EMBL" id="SVE15287.1"/>
    </source>
</evidence>
<dbReference type="InterPro" id="IPR016039">
    <property type="entry name" value="Thiolase-like"/>
</dbReference>
<organism evidence="1">
    <name type="scientific">marine metagenome</name>
    <dbReference type="NCBI Taxonomy" id="408172"/>
    <lineage>
        <taxon>unclassified sequences</taxon>
        <taxon>metagenomes</taxon>
        <taxon>ecological metagenomes</taxon>
    </lineage>
</organism>